<feature type="region of interest" description="Disordered" evidence="6">
    <location>
        <begin position="82"/>
        <end position="108"/>
    </location>
</feature>
<dbReference type="EMBL" id="JAKWBI020000169">
    <property type="protein sequence ID" value="KAJ2900618.1"/>
    <property type="molecule type" value="Genomic_DNA"/>
</dbReference>
<dbReference type="PANTHER" id="PTHR23235">
    <property type="entry name" value="KRUEPPEL-LIKE TRANSCRIPTION FACTOR"/>
    <property type="match status" value="1"/>
</dbReference>
<keyword evidence="3 5" id="KW-0863">Zinc-finger</keyword>
<evidence type="ECO:0000256" key="3">
    <source>
        <dbReference type="ARBA" id="ARBA00022771"/>
    </source>
</evidence>
<evidence type="ECO:0000256" key="6">
    <source>
        <dbReference type="SAM" id="MobiDB-lite"/>
    </source>
</evidence>
<dbReference type="FunFam" id="3.30.160.60:FF:000358">
    <property type="entry name" value="zinc finger protein 24"/>
    <property type="match status" value="1"/>
</dbReference>
<feature type="compositionally biased region" description="Low complexity" evidence="6">
    <location>
        <begin position="88"/>
        <end position="108"/>
    </location>
</feature>
<dbReference type="Gene3D" id="3.30.160.60">
    <property type="entry name" value="Classic Zinc Finger"/>
    <property type="match status" value="2"/>
</dbReference>
<evidence type="ECO:0000256" key="1">
    <source>
        <dbReference type="ARBA" id="ARBA00022723"/>
    </source>
</evidence>
<name>A0AAD5RQC9_9PEZI</name>
<evidence type="ECO:0000313" key="9">
    <source>
        <dbReference type="Proteomes" id="UP001201980"/>
    </source>
</evidence>
<dbReference type="AlphaFoldDB" id="A0AAD5RQC9"/>
<dbReference type="InterPro" id="IPR013087">
    <property type="entry name" value="Znf_C2H2_type"/>
</dbReference>
<feature type="domain" description="C2H2-type" evidence="7">
    <location>
        <begin position="329"/>
        <end position="358"/>
    </location>
</feature>
<dbReference type="SMART" id="SM00355">
    <property type="entry name" value="ZnF_C2H2"/>
    <property type="match status" value="2"/>
</dbReference>
<organism evidence="8 9">
    <name type="scientific">Zalerion maritima</name>
    <dbReference type="NCBI Taxonomy" id="339359"/>
    <lineage>
        <taxon>Eukaryota</taxon>
        <taxon>Fungi</taxon>
        <taxon>Dikarya</taxon>
        <taxon>Ascomycota</taxon>
        <taxon>Pezizomycotina</taxon>
        <taxon>Sordariomycetes</taxon>
        <taxon>Lulworthiomycetidae</taxon>
        <taxon>Lulworthiales</taxon>
        <taxon>Lulworthiaceae</taxon>
        <taxon>Zalerion</taxon>
    </lineage>
</organism>
<sequence>MTTQVMDQAASQRNWNNTSYLMGRRAQNPMSSASRMTTTAPMATSTYVASDSMPSFSNPFMASSRPSAGLYVDTALDVHHSPESARTSVSSSSSSQYPYSQPPVSSAAASSPIVTQQMYDQSLLSQGLLGSDFSFSTAPSPVNPTFSQNSFDMAGGNFMGAPMGVKSYNMEVVSERRGSQPSLNVPSLVSSQDIFPMDGDTPRGPYAPSQRGRGTANSYNFPSAHSSTSSVSSSVGSGFSQYSGMDGSAMSDYSDVDMPVPSGMMRTSQGASLMPTSSVPAQASMMTQFSSKVSSSVQKKHVCKICEKRFTRPSSLQTHVYSHTGEKPYQCSHPGCGRCFSVVSNLRRHQKIHRNRDHSVDPMDSRSETDSPTSHVTDGDE</sequence>
<dbReference type="GO" id="GO:0000981">
    <property type="term" value="F:DNA-binding transcription factor activity, RNA polymerase II-specific"/>
    <property type="evidence" value="ECO:0007669"/>
    <property type="project" value="TreeGrafter"/>
</dbReference>
<protein>
    <recommendedName>
        <fullName evidence="7">C2H2-type domain-containing protein</fullName>
    </recommendedName>
</protein>
<feature type="region of interest" description="Disordered" evidence="6">
    <location>
        <begin position="352"/>
        <end position="381"/>
    </location>
</feature>
<dbReference type="SUPFAM" id="SSF57667">
    <property type="entry name" value="beta-beta-alpha zinc fingers"/>
    <property type="match status" value="1"/>
</dbReference>
<dbReference type="Proteomes" id="UP001201980">
    <property type="component" value="Unassembled WGS sequence"/>
</dbReference>
<feature type="compositionally biased region" description="Low complexity" evidence="6">
    <location>
        <begin position="223"/>
        <end position="235"/>
    </location>
</feature>
<keyword evidence="4" id="KW-0862">Zinc</keyword>
<comment type="caution">
    <text evidence="8">The sequence shown here is derived from an EMBL/GenBank/DDBJ whole genome shotgun (WGS) entry which is preliminary data.</text>
</comment>
<gene>
    <name evidence="8" type="ORF">MKZ38_002317</name>
</gene>
<evidence type="ECO:0000313" key="8">
    <source>
        <dbReference type="EMBL" id="KAJ2900618.1"/>
    </source>
</evidence>
<proteinExistence type="predicted"/>
<keyword evidence="2" id="KW-0677">Repeat</keyword>
<dbReference type="FunFam" id="3.30.160.60:FF:000793">
    <property type="entry name" value="C2H2 finger domain protein FlbC"/>
    <property type="match status" value="1"/>
</dbReference>
<feature type="compositionally biased region" description="Basic and acidic residues" evidence="6">
    <location>
        <begin position="357"/>
        <end position="369"/>
    </location>
</feature>
<dbReference type="GO" id="GO:0000978">
    <property type="term" value="F:RNA polymerase II cis-regulatory region sequence-specific DNA binding"/>
    <property type="evidence" value="ECO:0007669"/>
    <property type="project" value="TreeGrafter"/>
</dbReference>
<dbReference type="InterPro" id="IPR036236">
    <property type="entry name" value="Znf_C2H2_sf"/>
</dbReference>
<dbReference type="PROSITE" id="PS50157">
    <property type="entry name" value="ZINC_FINGER_C2H2_2"/>
    <property type="match status" value="2"/>
</dbReference>
<dbReference type="Pfam" id="PF00096">
    <property type="entry name" value="zf-C2H2"/>
    <property type="match status" value="2"/>
</dbReference>
<evidence type="ECO:0000256" key="2">
    <source>
        <dbReference type="ARBA" id="ARBA00022737"/>
    </source>
</evidence>
<dbReference type="PROSITE" id="PS00028">
    <property type="entry name" value="ZINC_FINGER_C2H2_1"/>
    <property type="match status" value="2"/>
</dbReference>
<feature type="domain" description="C2H2-type" evidence="7">
    <location>
        <begin position="301"/>
        <end position="328"/>
    </location>
</feature>
<feature type="region of interest" description="Disordered" evidence="6">
    <location>
        <begin position="195"/>
        <end position="235"/>
    </location>
</feature>
<reference evidence="8" key="1">
    <citation type="submission" date="2022-07" db="EMBL/GenBank/DDBJ databases">
        <title>Draft genome sequence of Zalerion maritima ATCC 34329, a (micro)plastics degrading marine fungus.</title>
        <authorList>
            <person name="Paco A."/>
            <person name="Goncalves M.F.M."/>
            <person name="Rocha-Santos T.A.P."/>
            <person name="Alves A."/>
        </authorList>
    </citation>
    <scope>NUCLEOTIDE SEQUENCE</scope>
    <source>
        <strain evidence="8">ATCC 34329</strain>
    </source>
</reference>
<keyword evidence="1" id="KW-0479">Metal-binding</keyword>
<feature type="compositionally biased region" description="Polar residues" evidence="6">
    <location>
        <begin position="370"/>
        <end position="381"/>
    </location>
</feature>
<evidence type="ECO:0000256" key="4">
    <source>
        <dbReference type="ARBA" id="ARBA00022833"/>
    </source>
</evidence>
<accession>A0AAD5RQC9</accession>
<dbReference type="PANTHER" id="PTHR23235:SF120">
    <property type="entry name" value="KRUPPEL-LIKE FACTOR 15"/>
    <property type="match status" value="1"/>
</dbReference>
<keyword evidence="9" id="KW-1185">Reference proteome</keyword>
<dbReference type="GO" id="GO:0008270">
    <property type="term" value="F:zinc ion binding"/>
    <property type="evidence" value="ECO:0007669"/>
    <property type="project" value="UniProtKB-KW"/>
</dbReference>
<evidence type="ECO:0000259" key="7">
    <source>
        <dbReference type="PROSITE" id="PS50157"/>
    </source>
</evidence>
<evidence type="ECO:0000256" key="5">
    <source>
        <dbReference type="PROSITE-ProRule" id="PRU00042"/>
    </source>
</evidence>